<dbReference type="PaxDb" id="39947-A0A0P0YCP4"/>
<reference evidence="3" key="1">
    <citation type="journal article" date="2005" name="Nature">
        <title>The map-based sequence of the rice genome.</title>
        <authorList>
            <consortium name="International rice genome sequencing project (IRGSP)"/>
            <person name="Matsumoto T."/>
            <person name="Wu J."/>
            <person name="Kanamori H."/>
            <person name="Katayose Y."/>
            <person name="Fujisawa M."/>
            <person name="Namiki N."/>
            <person name="Mizuno H."/>
            <person name="Yamamoto K."/>
            <person name="Antonio B.A."/>
            <person name="Baba T."/>
            <person name="Sakata K."/>
            <person name="Nagamura Y."/>
            <person name="Aoki H."/>
            <person name="Arikawa K."/>
            <person name="Arita K."/>
            <person name="Bito T."/>
            <person name="Chiden Y."/>
            <person name="Fujitsuka N."/>
            <person name="Fukunaka R."/>
            <person name="Hamada M."/>
            <person name="Harada C."/>
            <person name="Hayashi A."/>
            <person name="Hijishita S."/>
            <person name="Honda M."/>
            <person name="Hosokawa S."/>
            <person name="Ichikawa Y."/>
            <person name="Idonuma A."/>
            <person name="Iijima M."/>
            <person name="Ikeda M."/>
            <person name="Ikeno M."/>
            <person name="Ito K."/>
            <person name="Ito S."/>
            <person name="Ito T."/>
            <person name="Ito Y."/>
            <person name="Ito Y."/>
            <person name="Iwabuchi A."/>
            <person name="Kamiya K."/>
            <person name="Karasawa W."/>
            <person name="Kurita K."/>
            <person name="Katagiri S."/>
            <person name="Kikuta A."/>
            <person name="Kobayashi H."/>
            <person name="Kobayashi N."/>
            <person name="Machita K."/>
            <person name="Maehara T."/>
            <person name="Masukawa M."/>
            <person name="Mizubayashi T."/>
            <person name="Mukai Y."/>
            <person name="Nagasaki H."/>
            <person name="Nagata Y."/>
            <person name="Naito S."/>
            <person name="Nakashima M."/>
            <person name="Nakama Y."/>
            <person name="Nakamichi Y."/>
            <person name="Nakamura M."/>
            <person name="Meguro A."/>
            <person name="Negishi M."/>
            <person name="Ohta I."/>
            <person name="Ohta T."/>
            <person name="Okamoto M."/>
            <person name="Ono N."/>
            <person name="Saji S."/>
            <person name="Sakaguchi M."/>
            <person name="Sakai K."/>
            <person name="Shibata M."/>
            <person name="Shimokawa T."/>
            <person name="Song J."/>
            <person name="Takazaki Y."/>
            <person name="Terasawa K."/>
            <person name="Tsugane M."/>
            <person name="Tsuji K."/>
            <person name="Ueda S."/>
            <person name="Waki K."/>
            <person name="Yamagata H."/>
            <person name="Yamamoto M."/>
            <person name="Yamamoto S."/>
            <person name="Yamane H."/>
            <person name="Yoshiki S."/>
            <person name="Yoshihara R."/>
            <person name="Yukawa K."/>
            <person name="Zhong H."/>
            <person name="Yano M."/>
            <person name="Yuan Q."/>
            <person name="Ouyang S."/>
            <person name="Liu J."/>
            <person name="Jones K.M."/>
            <person name="Gansberger K."/>
            <person name="Moffat K."/>
            <person name="Hill J."/>
            <person name="Bera J."/>
            <person name="Fadrosh D."/>
            <person name="Jin S."/>
            <person name="Johri S."/>
            <person name="Kim M."/>
            <person name="Overton L."/>
            <person name="Reardon M."/>
            <person name="Tsitrin T."/>
            <person name="Vuong H."/>
            <person name="Weaver B."/>
            <person name="Ciecko A."/>
            <person name="Tallon L."/>
            <person name="Jackson J."/>
            <person name="Pai G."/>
            <person name="Aken S.V."/>
            <person name="Utterback T."/>
            <person name="Reidmuller S."/>
            <person name="Feldblyum T."/>
            <person name="Hsiao J."/>
            <person name="Zismann V."/>
            <person name="Iobst S."/>
            <person name="de Vazeille A.R."/>
            <person name="Buell C.R."/>
            <person name="Ying K."/>
            <person name="Li Y."/>
            <person name="Lu T."/>
            <person name="Huang Y."/>
            <person name="Zhao Q."/>
            <person name="Feng Q."/>
            <person name="Zhang L."/>
            <person name="Zhu J."/>
            <person name="Weng Q."/>
            <person name="Mu J."/>
            <person name="Lu Y."/>
            <person name="Fan D."/>
            <person name="Liu Y."/>
            <person name="Guan J."/>
            <person name="Zhang Y."/>
            <person name="Yu S."/>
            <person name="Liu X."/>
            <person name="Zhang Y."/>
            <person name="Hong G."/>
            <person name="Han B."/>
            <person name="Choisne N."/>
            <person name="Demange N."/>
            <person name="Orjeda G."/>
            <person name="Samain S."/>
            <person name="Cattolico L."/>
            <person name="Pelletier E."/>
            <person name="Couloux A."/>
            <person name="Segurens B."/>
            <person name="Wincker P."/>
            <person name="D'Hont A."/>
            <person name="Scarpelli C."/>
            <person name="Weissenbach J."/>
            <person name="Salanoubat M."/>
            <person name="Quetier F."/>
            <person name="Yu Y."/>
            <person name="Kim H.R."/>
            <person name="Rambo T."/>
            <person name="Currie J."/>
            <person name="Collura K."/>
            <person name="Luo M."/>
            <person name="Yang T."/>
            <person name="Ammiraju J.S.S."/>
            <person name="Engler F."/>
            <person name="Soderlund C."/>
            <person name="Wing R.A."/>
            <person name="Palmer L.E."/>
            <person name="de la Bastide M."/>
            <person name="Spiegel L."/>
            <person name="Nascimento L."/>
            <person name="Zutavern T."/>
            <person name="O'Shaughnessy A."/>
            <person name="Dike S."/>
            <person name="Dedhia N."/>
            <person name="Preston R."/>
            <person name="Balija V."/>
            <person name="McCombie W.R."/>
            <person name="Chow T."/>
            <person name="Chen H."/>
            <person name="Chung M."/>
            <person name="Chen C."/>
            <person name="Shaw J."/>
            <person name="Wu H."/>
            <person name="Hsiao K."/>
            <person name="Chao Y."/>
            <person name="Chu M."/>
            <person name="Cheng C."/>
            <person name="Hour A."/>
            <person name="Lee P."/>
            <person name="Lin S."/>
            <person name="Lin Y."/>
            <person name="Liou J."/>
            <person name="Liu S."/>
            <person name="Hsing Y."/>
            <person name="Raghuvanshi S."/>
            <person name="Mohanty A."/>
            <person name="Bharti A.K."/>
            <person name="Gaur A."/>
            <person name="Gupta V."/>
            <person name="Kumar D."/>
            <person name="Ravi V."/>
            <person name="Vij S."/>
            <person name="Kapur A."/>
            <person name="Khurana P."/>
            <person name="Khurana P."/>
            <person name="Khurana J.P."/>
            <person name="Tyagi A.K."/>
            <person name="Gaikwad K."/>
            <person name="Singh A."/>
            <person name="Dalal V."/>
            <person name="Srivastava S."/>
            <person name="Dixit A."/>
            <person name="Pal A.K."/>
            <person name="Ghazi I.A."/>
            <person name="Yadav M."/>
            <person name="Pandit A."/>
            <person name="Bhargava A."/>
            <person name="Sureshbabu K."/>
            <person name="Batra K."/>
            <person name="Sharma T.R."/>
            <person name="Mohapatra T."/>
            <person name="Singh N.K."/>
            <person name="Messing J."/>
            <person name="Nelson A.B."/>
            <person name="Fuks G."/>
            <person name="Kavchok S."/>
            <person name="Keizer G."/>
            <person name="Linton E."/>
            <person name="Llaca V."/>
            <person name="Song R."/>
            <person name="Tanyolac B."/>
            <person name="Young S."/>
            <person name="Ho-Il K."/>
            <person name="Hahn J.H."/>
            <person name="Sangsakoo G."/>
            <person name="Vanavichit A."/>
            <person name="de Mattos Luiz.A.T."/>
            <person name="Zimmer P.D."/>
            <person name="Malone G."/>
            <person name="Dellagostin O."/>
            <person name="de Oliveira A.C."/>
            <person name="Bevan M."/>
            <person name="Bancroft I."/>
            <person name="Minx P."/>
            <person name="Cordum H."/>
            <person name="Wilson R."/>
            <person name="Cheng Z."/>
            <person name="Jin W."/>
            <person name="Jiang J."/>
            <person name="Leong S.A."/>
            <person name="Iwama H."/>
            <person name="Gojobori T."/>
            <person name="Itoh T."/>
            <person name="Niimura Y."/>
            <person name="Fujii Y."/>
            <person name="Habara T."/>
            <person name="Sakai H."/>
            <person name="Sato Y."/>
            <person name="Wilson G."/>
            <person name="Kumar K."/>
            <person name="McCouch S."/>
            <person name="Juretic N."/>
            <person name="Hoen D."/>
            <person name="Wright S."/>
            <person name="Bruskiewich R."/>
            <person name="Bureau T."/>
            <person name="Miyao A."/>
            <person name="Hirochika H."/>
            <person name="Nishikawa T."/>
            <person name="Kadowaki K."/>
            <person name="Sugiura M."/>
            <person name="Burr B."/>
            <person name="Sasaki T."/>
        </authorList>
    </citation>
    <scope>NUCLEOTIDE SEQUENCE [LARGE SCALE GENOMIC DNA]</scope>
    <source>
        <strain evidence="3">cv. Nipponbare</strain>
    </source>
</reference>
<organism evidence="2 3">
    <name type="scientific">Oryza sativa subsp. japonica</name>
    <name type="common">Rice</name>
    <dbReference type="NCBI Taxonomy" id="39947"/>
    <lineage>
        <taxon>Eukaryota</taxon>
        <taxon>Viridiplantae</taxon>
        <taxon>Streptophyta</taxon>
        <taxon>Embryophyta</taxon>
        <taxon>Tracheophyta</taxon>
        <taxon>Spermatophyta</taxon>
        <taxon>Magnoliopsida</taxon>
        <taxon>Liliopsida</taxon>
        <taxon>Poales</taxon>
        <taxon>Poaceae</taxon>
        <taxon>BOP clade</taxon>
        <taxon>Oryzoideae</taxon>
        <taxon>Oryzeae</taxon>
        <taxon>Oryzinae</taxon>
        <taxon>Oryza</taxon>
        <taxon>Oryza sativa</taxon>
    </lineage>
</organism>
<gene>
    <name evidence="2" type="ordered locus">Os12g0626901</name>
    <name evidence="2" type="ORF">OSNPB_120626901</name>
</gene>
<protein>
    <submittedName>
        <fullName evidence="2">Os12g0626901 protein</fullName>
    </submittedName>
</protein>
<proteinExistence type="predicted"/>
<dbReference type="EMBL" id="AP014968">
    <property type="protein sequence ID" value="BAT18190.1"/>
    <property type="molecule type" value="Genomic_DNA"/>
</dbReference>
<accession>A0A0P0YCP4</accession>
<evidence type="ECO:0000313" key="2">
    <source>
        <dbReference type="EMBL" id="BAT18190.1"/>
    </source>
</evidence>
<sequence>MAVEHLYMLHALCDLTAILKKSTTTNTGSRTGMIEALFDRAGEAAKNPRHADLAVFLSSLAPEKVERLTSLFTTVVLVVFKFISSRRCISSGGSSRERNPTLLPGEDSARKAEKTVAEIRRSTLLGRCYLYEPDLSRIVHPPSGNHQGADCAKIEGLLGTTTCVNLQEHFIVVLSLTPSCDFNLGLLAEKNVP</sequence>
<keyword evidence="3" id="KW-1185">Reference proteome</keyword>
<reference evidence="2 3" key="2">
    <citation type="journal article" date="2013" name="Plant Cell Physiol.">
        <title>Rice Annotation Project Database (RAP-DB): an integrative and interactive database for rice genomics.</title>
        <authorList>
            <person name="Sakai H."/>
            <person name="Lee S.S."/>
            <person name="Tanaka T."/>
            <person name="Numa H."/>
            <person name="Kim J."/>
            <person name="Kawahara Y."/>
            <person name="Wakimoto H."/>
            <person name="Yang C.C."/>
            <person name="Iwamoto M."/>
            <person name="Abe T."/>
            <person name="Yamada Y."/>
            <person name="Muto A."/>
            <person name="Inokuchi H."/>
            <person name="Ikemura T."/>
            <person name="Matsumoto T."/>
            <person name="Sasaki T."/>
            <person name="Itoh T."/>
        </authorList>
    </citation>
    <scope>NUCLEOTIDE SEQUENCE [LARGE SCALE GENOMIC DNA]</scope>
    <source>
        <strain evidence="3">cv. Nipponbare</strain>
    </source>
</reference>
<evidence type="ECO:0000256" key="1">
    <source>
        <dbReference type="SAM" id="MobiDB-lite"/>
    </source>
</evidence>
<dbReference type="InParanoid" id="A0A0P0YCP4"/>
<dbReference type="Proteomes" id="UP000059680">
    <property type="component" value="Chromosome 12"/>
</dbReference>
<feature type="region of interest" description="Disordered" evidence="1">
    <location>
        <begin position="89"/>
        <end position="110"/>
    </location>
</feature>
<evidence type="ECO:0000313" key="3">
    <source>
        <dbReference type="Proteomes" id="UP000059680"/>
    </source>
</evidence>
<dbReference type="AlphaFoldDB" id="A0A0P0YCP4"/>
<name>A0A0P0YCP4_ORYSJ</name>
<reference evidence="2 3" key="3">
    <citation type="journal article" date="2013" name="Rice">
        <title>Improvement of the Oryza sativa Nipponbare reference genome using next generation sequence and optical map data.</title>
        <authorList>
            <person name="Kawahara Y."/>
            <person name="de la Bastide M."/>
            <person name="Hamilton J.P."/>
            <person name="Kanamori H."/>
            <person name="McCombie W.R."/>
            <person name="Ouyang S."/>
            <person name="Schwartz D.C."/>
            <person name="Tanaka T."/>
            <person name="Wu J."/>
            <person name="Zhou S."/>
            <person name="Childs K.L."/>
            <person name="Davidson R.M."/>
            <person name="Lin H."/>
            <person name="Quesada-Ocampo L."/>
            <person name="Vaillancourt B."/>
            <person name="Sakai H."/>
            <person name="Lee S.S."/>
            <person name="Kim J."/>
            <person name="Numa H."/>
            <person name="Itoh T."/>
            <person name="Buell C.R."/>
            <person name="Matsumoto T."/>
        </authorList>
    </citation>
    <scope>NUCLEOTIDE SEQUENCE [LARGE SCALE GENOMIC DNA]</scope>
    <source>
        <strain evidence="3">cv. Nipponbare</strain>
    </source>
</reference>